<dbReference type="Pfam" id="PF06271">
    <property type="entry name" value="RDD"/>
    <property type="match status" value="1"/>
</dbReference>
<dbReference type="Proteomes" id="UP001293791">
    <property type="component" value="Unassembled WGS sequence"/>
</dbReference>
<feature type="transmembrane region" description="Helical" evidence="6">
    <location>
        <begin position="124"/>
        <end position="147"/>
    </location>
</feature>
<protein>
    <submittedName>
        <fullName evidence="8">RDD family protein</fullName>
    </submittedName>
</protein>
<feature type="domain" description="RDD" evidence="7">
    <location>
        <begin position="3"/>
        <end position="159"/>
    </location>
</feature>
<gene>
    <name evidence="8" type="ORF">Cyrtocomes_00430</name>
</gene>
<reference evidence="8 9" key="1">
    <citation type="submission" date="2023-02" db="EMBL/GenBank/DDBJ databases">
        <title>Host association and intracellularity evolved multiple times independently in the Rickettsiales.</title>
        <authorList>
            <person name="Castelli M."/>
            <person name="Nardi T."/>
            <person name="Gammuto L."/>
            <person name="Bellinzona G."/>
            <person name="Sabaneyeva E."/>
            <person name="Potekhin A."/>
            <person name="Serra V."/>
            <person name="Petroni G."/>
            <person name="Sassera D."/>
        </authorList>
    </citation>
    <scope>NUCLEOTIDE SEQUENCE [LARGE SCALE GENOMIC DNA]</scope>
    <source>
        <strain evidence="8 9">BOD18</strain>
    </source>
</reference>
<feature type="transmembrane region" description="Helical" evidence="6">
    <location>
        <begin position="12"/>
        <end position="35"/>
    </location>
</feature>
<sequence>MEYASFNRRIMAATLDLVLLTIILIPLSALMNYFAYGAKHPFVLMAEFFDSRDDSVSTDELWTFLMTDWFLYKYIIVQVLSFVFLLLYHVYFWSKFAATPGKMLLKCKIVDSEDAMRPIPIKRYVARFFSYIISALPLCIGFIISSFTKRRQTLHDLISKTVVIRFK</sequence>
<keyword evidence="2" id="KW-1003">Cell membrane</keyword>
<evidence type="ECO:0000313" key="9">
    <source>
        <dbReference type="Proteomes" id="UP001293791"/>
    </source>
</evidence>
<evidence type="ECO:0000256" key="1">
    <source>
        <dbReference type="ARBA" id="ARBA00004651"/>
    </source>
</evidence>
<comment type="subcellular location">
    <subcellularLocation>
        <location evidence="1">Cell membrane</location>
        <topology evidence="1">Multi-pass membrane protein</topology>
    </subcellularLocation>
</comment>
<dbReference type="RefSeq" id="WP_322497550.1">
    <property type="nucleotide sequence ID" value="NZ_JARGYT010000018.1"/>
</dbReference>
<evidence type="ECO:0000256" key="2">
    <source>
        <dbReference type="ARBA" id="ARBA00022475"/>
    </source>
</evidence>
<keyword evidence="3 6" id="KW-0812">Transmembrane</keyword>
<dbReference type="InterPro" id="IPR051791">
    <property type="entry name" value="Pra-immunoreactive"/>
</dbReference>
<evidence type="ECO:0000256" key="5">
    <source>
        <dbReference type="ARBA" id="ARBA00023136"/>
    </source>
</evidence>
<proteinExistence type="predicted"/>
<accession>A0ABU5L7G4</accession>
<keyword evidence="9" id="KW-1185">Reference proteome</keyword>
<dbReference type="EMBL" id="JARGYT010000018">
    <property type="protein sequence ID" value="MDZ5762063.1"/>
    <property type="molecule type" value="Genomic_DNA"/>
</dbReference>
<dbReference type="PANTHER" id="PTHR36115">
    <property type="entry name" value="PROLINE-RICH ANTIGEN HOMOLOG-RELATED"/>
    <property type="match status" value="1"/>
</dbReference>
<keyword evidence="4 6" id="KW-1133">Transmembrane helix</keyword>
<dbReference type="PANTHER" id="PTHR36115:SF4">
    <property type="entry name" value="MEMBRANE PROTEIN"/>
    <property type="match status" value="1"/>
</dbReference>
<comment type="caution">
    <text evidence="8">The sequence shown here is derived from an EMBL/GenBank/DDBJ whole genome shotgun (WGS) entry which is preliminary data.</text>
</comment>
<dbReference type="InterPro" id="IPR010432">
    <property type="entry name" value="RDD"/>
</dbReference>
<evidence type="ECO:0000259" key="7">
    <source>
        <dbReference type="Pfam" id="PF06271"/>
    </source>
</evidence>
<keyword evidence="5 6" id="KW-0472">Membrane</keyword>
<evidence type="ECO:0000256" key="6">
    <source>
        <dbReference type="SAM" id="Phobius"/>
    </source>
</evidence>
<name>A0ABU5L7G4_9RICK</name>
<feature type="transmembrane region" description="Helical" evidence="6">
    <location>
        <begin position="71"/>
        <end position="93"/>
    </location>
</feature>
<evidence type="ECO:0000256" key="3">
    <source>
        <dbReference type="ARBA" id="ARBA00022692"/>
    </source>
</evidence>
<evidence type="ECO:0000313" key="8">
    <source>
        <dbReference type="EMBL" id="MDZ5762063.1"/>
    </source>
</evidence>
<evidence type="ECO:0000256" key="4">
    <source>
        <dbReference type="ARBA" id="ARBA00022989"/>
    </source>
</evidence>
<organism evidence="8 9">
    <name type="scientific">Candidatus Cyrtobacter comes</name>
    <dbReference type="NCBI Taxonomy" id="675776"/>
    <lineage>
        <taxon>Bacteria</taxon>
        <taxon>Pseudomonadati</taxon>
        <taxon>Pseudomonadota</taxon>
        <taxon>Alphaproteobacteria</taxon>
        <taxon>Rickettsiales</taxon>
        <taxon>Candidatus Midichloriaceae</taxon>
        <taxon>Candidatus Cyrtobacter</taxon>
    </lineage>
</organism>